<dbReference type="SUPFAM" id="SSF53756">
    <property type="entry name" value="UDP-Glycosyltransferase/glycogen phosphorylase"/>
    <property type="match status" value="1"/>
</dbReference>
<dbReference type="KEGG" id="pob:LPB03_07070"/>
<comment type="caution">
    <text evidence="2">The sequence shown here is derived from an EMBL/GenBank/DDBJ whole genome shotgun (WGS) entry which is preliminary data.</text>
</comment>
<organism evidence="2 3">
    <name type="scientific">Polaribacter vadi</name>
    <dbReference type="NCBI Taxonomy" id="1774273"/>
    <lineage>
        <taxon>Bacteria</taxon>
        <taxon>Pseudomonadati</taxon>
        <taxon>Bacteroidota</taxon>
        <taxon>Flavobacteriia</taxon>
        <taxon>Flavobacteriales</taxon>
        <taxon>Flavobacteriaceae</taxon>
    </lineage>
</organism>
<proteinExistence type="predicted"/>
<dbReference type="AlphaFoldDB" id="A0A1B8TYU5"/>
<protein>
    <recommendedName>
        <fullName evidence="1">Glycosyl transferase family 1 domain-containing protein</fullName>
    </recommendedName>
</protein>
<dbReference type="STRING" id="1774273.LPB03_07070"/>
<evidence type="ECO:0000313" key="3">
    <source>
        <dbReference type="Proteomes" id="UP000092584"/>
    </source>
</evidence>
<gene>
    <name evidence="2" type="ORF">LPB3_05420</name>
</gene>
<keyword evidence="3" id="KW-1185">Reference proteome</keyword>
<reference evidence="3" key="1">
    <citation type="submission" date="2016-02" db="EMBL/GenBank/DDBJ databases">
        <authorList>
            <person name="Shin S.-K."/>
            <person name="Yi H."/>
            <person name="Kim E."/>
        </authorList>
    </citation>
    <scope>NUCLEOTIDE SEQUENCE [LARGE SCALE GENOMIC DNA]</scope>
    <source>
        <strain evidence="3">LPB0003</strain>
    </source>
</reference>
<dbReference type="PANTHER" id="PTHR12526">
    <property type="entry name" value="GLYCOSYLTRANSFERASE"/>
    <property type="match status" value="1"/>
</dbReference>
<evidence type="ECO:0000259" key="1">
    <source>
        <dbReference type="Pfam" id="PF00534"/>
    </source>
</evidence>
<dbReference type="EMBL" id="LSFM01000021">
    <property type="protein sequence ID" value="OBY64833.1"/>
    <property type="molecule type" value="Genomic_DNA"/>
</dbReference>
<dbReference type="InterPro" id="IPR001296">
    <property type="entry name" value="Glyco_trans_1"/>
</dbReference>
<accession>A0A1B8TYU5</accession>
<feature type="domain" description="Glycosyl transferase family 1" evidence="1">
    <location>
        <begin position="222"/>
        <end position="366"/>
    </location>
</feature>
<sequence>MFGINIKNMSKGTIVYIGAFEFPDKNPATHRVVSNAKAIRSLGYETVFVGINKTIAAEYIQENHFGFCVYSQKYPSNVLAWFKYITAFKLYINIIKKQENVKAVICYNSPSISISLLRKWGRRQKVKIIADCTEWYELEKGEKGIKRYIKKLDIYNRMFLVHPKLDGVIVISSYLESFYNKKGTRTIKVPPLTDSDDDKWKKNDINVSNKKNIIYVGAPFSLDTMRQKDRLDYLIDALLIYERQYEFVFHIVGSTREDFLTYYPNFTEKLLGKEEFIKFYGKLSHREAINKLKKCDYSIFVRDNTLTNKAGFPTKFVEAITCGLPVLSNRNSNIEDFLKEGENGFFINNDSIEELIKSLEKPLSISQRELLSMKTQTYNSKLFDFRNYINHFKEILE</sequence>
<evidence type="ECO:0000313" key="2">
    <source>
        <dbReference type="EMBL" id="OBY64833.1"/>
    </source>
</evidence>
<dbReference type="PANTHER" id="PTHR12526:SF630">
    <property type="entry name" value="GLYCOSYLTRANSFERASE"/>
    <property type="match status" value="1"/>
</dbReference>
<dbReference type="Proteomes" id="UP000092584">
    <property type="component" value="Unassembled WGS sequence"/>
</dbReference>
<name>A0A1B8TYU5_9FLAO</name>
<dbReference type="Pfam" id="PF00534">
    <property type="entry name" value="Glycos_transf_1"/>
    <property type="match status" value="1"/>
</dbReference>
<dbReference type="GO" id="GO:0016757">
    <property type="term" value="F:glycosyltransferase activity"/>
    <property type="evidence" value="ECO:0007669"/>
    <property type="project" value="InterPro"/>
</dbReference>
<dbReference type="Gene3D" id="3.40.50.2000">
    <property type="entry name" value="Glycogen Phosphorylase B"/>
    <property type="match status" value="2"/>
</dbReference>